<dbReference type="GO" id="GO:0140359">
    <property type="term" value="F:ABC-type transporter activity"/>
    <property type="evidence" value="ECO:0007669"/>
    <property type="project" value="InterPro"/>
</dbReference>
<dbReference type="InterPro" id="IPR027417">
    <property type="entry name" value="P-loop_NTPase"/>
</dbReference>
<keyword evidence="4" id="KW-0472">Membrane</keyword>
<dbReference type="GO" id="GO:0005524">
    <property type="term" value="F:ATP binding"/>
    <property type="evidence" value="ECO:0007669"/>
    <property type="project" value="InterPro"/>
</dbReference>
<organism evidence="6 7">
    <name type="scientific">Strongyloides stercoralis</name>
    <name type="common">Threadworm</name>
    <dbReference type="NCBI Taxonomy" id="6248"/>
    <lineage>
        <taxon>Eukaryota</taxon>
        <taxon>Metazoa</taxon>
        <taxon>Ecdysozoa</taxon>
        <taxon>Nematoda</taxon>
        <taxon>Chromadorea</taxon>
        <taxon>Rhabditida</taxon>
        <taxon>Tylenchina</taxon>
        <taxon>Panagrolaimomorpha</taxon>
        <taxon>Strongyloidoidea</taxon>
        <taxon>Strongyloididae</taxon>
        <taxon>Strongyloides</taxon>
    </lineage>
</organism>
<feature type="transmembrane region" description="Helical" evidence="4">
    <location>
        <begin position="1142"/>
        <end position="1161"/>
    </location>
</feature>
<evidence type="ECO:0000256" key="2">
    <source>
        <dbReference type="ARBA" id="ARBA00022737"/>
    </source>
</evidence>
<dbReference type="GO" id="GO:0005319">
    <property type="term" value="F:lipid transporter activity"/>
    <property type="evidence" value="ECO:0007669"/>
    <property type="project" value="TreeGrafter"/>
</dbReference>
<evidence type="ECO:0000313" key="6">
    <source>
        <dbReference type="Proteomes" id="UP000035681"/>
    </source>
</evidence>
<dbReference type="Pfam" id="PF00005">
    <property type="entry name" value="ABC_tran"/>
    <property type="match status" value="1"/>
</dbReference>
<sequence>MSLIFKHLYLFTQKEFQLETFKIQFHMIVNRHNHLQITENNNQKSMLGYLETKNYTVYWSSNDKNFKEIRNLTINLLNANAKLGNLFSQKVSFPRIRLKSFQNKSMLEYELNNCKKNAHNSCPNILFGLYIVYNSKNNIDQENYTIYLFDNDMQKNNYLIGNIKYATTLTLLKKKKTKKNLNNIPYIFIYDINKVELSSNNFIENTKQFLLMNYYYQLFSTIFIIASVNNIVKQRNGMLKKYLHDIGVSRFIFFSSCILRPLVEMIIFFSISGGILLSWWIPELNISLFDFIIWKILYSIGAMGFGVILTSLCDGKKDILITIIFWLLFIHLDIGETVGLTSDNILSIFNINVIDKNLAHIQVISLYESNKNNMEYFPLEIDYKKEFFGTYKHQFIWLFMNIFFCYGFGIIVDSLWPNDSYNQFSFLYYIRLIRNYAFIRNILDKDDYHDLNKAIQNTDSKNKNIISNETNYNSKYKKKHIIGEHISKIYKATGETALEDVNFIFKSNEINVLIGFNESGIGTLIEILSGASKSSRGQVTYFNKSLKNFGRHNIGYCPNYIVTYPGMTVEMAIKVFSIIKNNKYQGLNGIKKEYLFMNYDVELLVETLGLTDYMEINCENLPEKIQIYLNLCMAFVGNPKIVVLNSILDKLPSEDVVKVISILKDMKEDKTIIVSTQDMEIADQLADHILLMKRGKVVDSGSFEELKKIHCSYVKLDIRLKRSEISNEDNLTKLFNTIHNFVKTFIPEAVIEDVQSYGNHLVLKLPQDTKYNFGKLLDNLEKDAGKFNIIEYNIISYSLEDSILLSNIGATLESNLQKHLDLINKVPGFDDRVSGFKLYTMQLFALIKKRFSYMLIGIKTIFFAMIVTILLTTSLSQFLKSYTITVCPLNENNTTFKATHIPMYITKEKLKDLLNINNNVKELYSNNNNYRKIGNYSIKFQEVPQNYIFWKDKFPIKISPNISNYQSIITTSLCSNISLSFMDSLMSFYSNENGNSIKSKIIHLNENMSNDKGIYSSNELIMKFLTKKFGINWDIFIPTSQIIMMCIITYFLTVYPLVIERIKGFKQQQYYAGVSPFLYWISNFLADIIFGIIILSLLITLFGLLDSDLNFSIFFQATCIYFFMNLPIFYCLTFFGNSFIDNCRLVGIFIIAIQGLLYIFSEKNNITEFDYNEKTLKYIWEMFKTYMNPFVFLYNVKLAKYYGNEDNKIKASYLMNHSLGLLIGLFYMMLIFGILILMECGFLIKITNCIRKLRNYINENKNSFNNRRKRDRYEVTRSRSKTTTTTTSTIEDNNTFNDKSVDKFKHKSTIRPKDKPTIVLEKAKPYLHDVNLQMGLDFDVFPGECFCWYVKDDSEREDLFNFITGNIKKKEGFITINDKDVNNHMRMGYGPSKHILLPFFTPFEHYKFFALLSGFRKSKLQAINMLNLTGLIQYRHKQIQYCDFNQKRRLIVGISALTQSGALFLDTPTESLYKQGRIEIWELINSLLIEKDEAIIITTNNLEECNELSSRFGIIENGFVDFNGTYNGLQKKYCDGYNFKITVSNPSLEVLICLDQIMVGEFDAIPADLTKITSLMEWDIPKITKDGKSLSWSDMYKFGEKLFLRYGKLFISKQTSNENINRQNSNDNNSITTDTSSMTTTTTEDGRRLEEGFFSDDDDEEGNVLGYGGIQSNITVPHIIDYIITNNTLDQIIFKIQNSNL</sequence>
<dbReference type="AlphaFoldDB" id="A0AAF5CXH3"/>
<dbReference type="InterPro" id="IPR003439">
    <property type="entry name" value="ABC_transporter-like_ATP-bd"/>
</dbReference>
<feature type="transmembrane region" description="Helical" evidence="4">
    <location>
        <begin position="214"/>
        <end position="232"/>
    </location>
</feature>
<keyword evidence="6" id="KW-1185">Reference proteome</keyword>
<feature type="transmembrane region" description="Helical" evidence="4">
    <location>
        <begin position="292"/>
        <end position="312"/>
    </location>
</feature>
<evidence type="ECO:0000259" key="5">
    <source>
        <dbReference type="PROSITE" id="PS50893"/>
    </source>
</evidence>
<dbReference type="GO" id="GO:0016887">
    <property type="term" value="F:ATP hydrolysis activity"/>
    <property type="evidence" value="ECO:0007669"/>
    <property type="project" value="InterPro"/>
</dbReference>
<dbReference type="InterPro" id="IPR026082">
    <property type="entry name" value="ABCA"/>
</dbReference>
<evidence type="ECO:0000313" key="7">
    <source>
        <dbReference type="WBParaSite" id="TCONS_00003152.p1"/>
    </source>
</evidence>
<name>A0AAF5CXH3_STRER</name>
<feature type="region of interest" description="Disordered" evidence="3">
    <location>
        <begin position="1619"/>
        <end position="1660"/>
    </location>
</feature>
<dbReference type="Proteomes" id="UP000035681">
    <property type="component" value="Unplaced"/>
</dbReference>
<dbReference type="Gene3D" id="3.40.50.300">
    <property type="entry name" value="P-loop containing nucleotide triphosphate hydrolases"/>
    <property type="match status" value="2"/>
</dbReference>
<keyword evidence="2" id="KW-0677">Repeat</keyword>
<feature type="transmembrane region" description="Helical" evidence="4">
    <location>
        <begin position="851"/>
        <end position="871"/>
    </location>
</feature>
<keyword evidence="4" id="KW-0812">Transmembrane</keyword>
<feature type="transmembrane region" description="Helical" evidence="4">
    <location>
        <begin position="1219"/>
        <end position="1244"/>
    </location>
</feature>
<feature type="transmembrane region" description="Helical" evidence="4">
    <location>
        <begin position="319"/>
        <end position="340"/>
    </location>
</feature>
<accession>A0AAF5CXH3</accession>
<dbReference type="PANTHER" id="PTHR19229">
    <property type="entry name" value="ATP-BINDING CASSETTE TRANSPORTER SUBFAMILY A ABCA"/>
    <property type="match status" value="1"/>
</dbReference>
<feature type="transmembrane region" description="Helical" evidence="4">
    <location>
        <begin position="1035"/>
        <end position="1058"/>
    </location>
</feature>
<protein>
    <submittedName>
        <fullName evidence="7">ABC transporter domain-containing protein</fullName>
    </submittedName>
</protein>
<feature type="transmembrane region" description="Helical" evidence="4">
    <location>
        <begin position="252"/>
        <end position="280"/>
    </location>
</feature>
<dbReference type="PROSITE" id="PS50893">
    <property type="entry name" value="ABC_TRANSPORTER_2"/>
    <property type="match status" value="2"/>
</dbReference>
<proteinExistence type="predicted"/>
<feature type="domain" description="ABC transporter" evidence="5">
    <location>
        <begin position="1318"/>
        <end position="1542"/>
    </location>
</feature>
<keyword evidence="4" id="KW-1133">Transmembrane helix</keyword>
<evidence type="ECO:0000256" key="1">
    <source>
        <dbReference type="ARBA" id="ARBA00022448"/>
    </source>
</evidence>
<dbReference type="WBParaSite" id="TCONS_00003152.p1">
    <property type="protein sequence ID" value="TCONS_00003152.p1"/>
    <property type="gene ID" value="XLOC_002902"/>
</dbReference>
<keyword evidence="1" id="KW-0813">Transport</keyword>
<dbReference type="GO" id="GO:0016020">
    <property type="term" value="C:membrane"/>
    <property type="evidence" value="ECO:0007669"/>
    <property type="project" value="InterPro"/>
</dbReference>
<dbReference type="PANTHER" id="PTHR19229:SF36">
    <property type="entry name" value="ATP-BINDING CASSETTE SUB-FAMILY A MEMBER 2"/>
    <property type="match status" value="1"/>
</dbReference>
<feature type="compositionally biased region" description="Low complexity" evidence="3">
    <location>
        <begin position="1619"/>
        <end position="1643"/>
    </location>
</feature>
<feature type="transmembrane region" description="Helical" evidence="4">
    <location>
        <begin position="1111"/>
        <end position="1135"/>
    </location>
</feature>
<dbReference type="SUPFAM" id="SSF52540">
    <property type="entry name" value="P-loop containing nucleoside triphosphate hydrolases"/>
    <property type="match status" value="2"/>
</dbReference>
<feature type="transmembrane region" description="Helical" evidence="4">
    <location>
        <begin position="1078"/>
        <end position="1105"/>
    </location>
</feature>
<feature type="domain" description="ABC transporter" evidence="5">
    <location>
        <begin position="481"/>
        <end position="719"/>
    </location>
</feature>
<evidence type="ECO:0000256" key="4">
    <source>
        <dbReference type="SAM" id="Phobius"/>
    </source>
</evidence>
<feature type="transmembrane region" description="Helical" evidence="4">
    <location>
        <begin position="395"/>
        <end position="416"/>
    </location>
</feature>
<evidence type="ECO:0000256" key="3">
    <source>
        <dbReference type="SAM" id="MobiDB-lite"/>
    </source>
</evidence>
<reference evidence="7" key="1">
    <citation type="submission" date="2024-02" db="UniProtKB">
        <authorList>
            <consortium name="WormBaseParasite"/>
        </authorList>
    </citation>
    <scope>IDENTIFICATION</scope>
</reference>